<evidence type="ECO:0000256" key="6">
    <source>
        <dbReference type="ARBA" id="ARBA00023118"/>
    </source>
</evidence>
<proteinExistence type="predicted"/>
<evidence type="ECO:0000256" key="5">
    <source>
        <dbReference type="ARBA" id="ARBA00022842"/>
    </source>
</evidence>
<protein>
    <submittedName>
        <fullName evidence="7">CRISPR-associated endonuclease Cas2</fullName>
    </submittedName>
</protein>
<dbReference type="EMBL" id="VUNB01000001">
    <property type="protein sequence ID" value="MST68073.1"/>
    <property type="molecule type" value="Genomic_DNA"/>
</dbReference>
<keyword evidence="5" id="KW-0460">Magnesium</keyword>
<keyword evidence="1" id="KW-0540">Nuclease</keyword>
<evidence type="ECO:0000256" key="3">
    <source>
        <dbReference type="ARBA" id="ARBA00022759"/>
    </source>
</evidence>
<evidence type="ECO:0000313" key="7">
    <source>
        <dbReference type="EMBL" id="MST68073.1"/>
    </source>
</evidence>
<sequence length="101" mass="11775">MRILVMLNPANKWGTKKAYTDLRNFLVSDGYLCVGTELYMRITPSRKTAEKHIRRLSEHSPGTDTVRVLRLTEKQYEGIWYLTGSEDLQEKTAERNCHVML</sequence>
<evidence type="ECO:0000256" key="1">
    <source>
        <dbReference type="ARBA" id="ARBA00022722"/>
    </source>
</evidence>
<accession>A0A6A8M5G8</accession>
<name>A0A6A8M5G8_9FIRM</name>
<keyword evidence="4" id="KW-0378">Hydrolase</keyword>
<evidence type="ECO:0000256" key="4">
    <source>
        <dbReference type="ARBA" id="ARBA00022801"/>
    </source>
</evidence>
<keyword evidence="3 7" id="KW-0255">Endonuclease</keyword>
<keyword evidence="6" id="KW-0051">Antiviral defense</keyword>
<dbReference type="RefSeq" id="WP_154571553.1">
    <property type="nucleotide sequence ID" value="NZ_VUNB01000001.1"/>
</dbReference>
<evidence type="ECO:0000256" key="2">
    <source>
        <dbReference type="ARBA" id="ARBA00022723"/>
    </source>
</evidence>
<comment type="caution">
    <text evidence="7">The sequence shown here is derived from an EMBL/GenBank/DDBJ whole genome shotgun (WGS) entry which is preliminary data.</text>
</comment>
<dbReference type="AlphaFoldDB" id="A0A6A8M5G8"/>
<organism evidence="7">
    <name type="scientific">Baileyella intestinalis</name>
    <dbReference type="NCBI Taxonomy" id="2606709"/>
    <lineage>
        <taxon>Bacteria</taxon>
        <taxon>Bacillati</taxon>
        <taxon>Bacillota</taxon>
        <taxon>Clostridia</taxon>
        <taxon>Peptostreptococcales</taxon>
        <taxon>Anaerovoracaceae</taxon>
        <taxon>Baileyella</taxon>
    </lineage>
</organism>
<dbReference type="InterPro" id="IPR021127">
    <property type="entry name" value="CRISPR_associated_Cas2"/>
</dbReference>
<reference evidence="7" key="1">
    <citation type="submission" date="2019-09" db="EMBL/GenBank/DDBJ databases">
        <title>In-depth cultivation of the pig gut microbiome towards novel bacterial diversity and tailored functional studies.</title>
        <authorList>
            <person name="Wylensek D."/>
            <person name="Hitch T.C.A."/>
            <person name="Clavel T."/>
        </authorList>
    </citation>
    <scope>NUCLEOTIDE SEQUENCE</scope>
    <source>
        <strain evidence="7">RF-744-FAT-WT-3</strain>
    </source>
</reference>
<dbReference type="GO" id="GO:0004521">
    <property type="term" value="F:RNA endonuclease activity"/>
    <property type="evidence" value="ECO:0007669"/>
    <property type="project" value="InterPro"/>
</dbReference>
<keyword evidence="2" id="KW-0479">Metal-binding</keyword>
<dbReference type="GO" id="GO:0043571">
    <property type="term" value="P:maintenance of CRISPR repeat elements"/>
    <property type="evidence" value="ECO:0007669"/>
    <property type="project" value="InterPro"/>
</dbReference>
<gene>
    <name evidence="7" type="primary">cas2</name>
    <name evidence="7" type="ORF">FYJ66_00390</name>
</gene>
<dbReference type="NCBIfam" id="TIGR01573">
    <property type="entry name" value="cas2"/>
    <property type="match status" value="1"/>
</dbReference>